<evidence type="ECO:0000313" key="2">
    <source>
        <dbReference type="Proteomes" id="UP000051221"/>
    </source>
</evidence>
<reference evidence="1 2" key="1">
    <citation type="submission" date="2015-08" db="EMBL/GenBank/DDBJ databases">
        <title>Antibacterial properties of a collection of Vibrionaceae strains.</title>
        <authorList>
            <person name="Giubergia S."/>
        </authorList>
    </citation>
    <scope>NUCLEOTIDE SEQUENCE [LARGE SCALE GENOMIC DNA]</scope>
    <source>
        <strain evidence="1 2">S0821</strain>
    </source>
</reference>
<organism evidence="1 2">
    <name type="scientific">Vibrio furnissii</name>
    <dbReference type="NCBI Taxonomy" id="29494"/>
    <lineage>
        <taxon>Bacteria</taxon>
        <taxon>Pseudomonadati</taxon>
        <taxon>Pseudomonadota</taxon>
        <taxon>Gammaproteobacteria</taxon>
        <taxon>Vibrionales</taxon>
        <taxon>Vibrionaceae</taxon>
        <taxon>Vibrio</taxon>
    </lineage>
</organism>
<dbReference type="AlphaFoldDB" id="A0A0Q2RLB5"/>
<dbReference type="Proteomes" id="UP000051221">
    <property type="component" value="Unassembled WGS sequence"/>
</dbReference>
<dbReference type="InParanoid" id="A0A0Q2RLB5"/>
<dbReference type="RefSeq" id="WP_055466667.1">
    <property type="nucleotide sequence ID" value="NZ_LKHS01000016.1"/>
</dbReference>
<name>A0A0Q2RLB5_VIBFU</name>
<accession>A0A0Q2RLB5</accession>
<sequence>MRNKILSLNRKEQQPVELPTDYDRLLQSITVLAPVQKVSLDIDVTHKAALPAVLESALLLVAQLETVSPSELGGFLGLADHERQVLVDEMIDTGLVRYNDEGDIATTVKLTMQRRDGAADEGIAIEDVENHRDFTFVDLCTGHIQPKCNADLQKGLPELARKINRSDFTDLIAEQFRRFQICLPDIKSKRALRSSKARLYRVNRASVGQSGLKQQVSLDIHVHSDPLNGIRLDARLMDYSSEHTRLMESSGLKTEAINWLHERKLEVATTTLEDYCDLAKDTVIRRYIGRGGKLDLGHLLHDRQRRKTGYGNSTMQRMMIGPVYAASNRDILIKWAKQLPRHQRMHQGIWLGATHELFGASLGLESFIKQMNSELGKSERSSRLNLVFQCDKDFRAQKLITNLFNSRTDDSLRIFQKGRSESHLEILVFPGEHGMAVIQYHSALDPSLGYAGLTLPIGYFTTDPDQVAYLWTQVQHRIQSPLRSADQPEVALDDLDQLLGCTSAELAQLLVDKSEEKLKNLVAKFNRY</sequence>
<keyword evidence="2" id="KW-1185">Reference proteome</keyword>
<dbReference type="EMBL" id="LKHS01000016">
    <property type="protein sequence ID" value="KQH84798.1"/>
    <property type="molecule type" value="Genomic_DNA"/>
</dbReference>
<gene>
    <name evidence="1" type="ORF">AMR76_16930</name>
</gene>
<comment type="caution">
    <text evidence="1">The sequence shown here is derived from an EMBL/GenBank/DDBJ whole genome shotgun (WGS) entry which is preliminary data.</text>
</comment>
<protein>
    <submittedName>
        <fullName evidence="1">Uncharacterized protein</fullName>
    </submittedName>
</protein>
<evidence type="ECO:0000313" key="1">
    <source>
        <dbReference type="EMBL" id="KQH84798.1"/>
    </source>
</evidence>
<proteinExistence type="predicted"/>